<dbReference type="SUPFAM" id="SSF53335">
    <property type="entry name" value="S-adenosyl-L-methionine-dependent methyltransferases"/>
    <property type="match status" value="1"/>
</dbReference>
<feature type="domain" description="Methyltransferase type 12" evidence="1">
    <location>
        <begin position="49"/>
        <end position="146"/>
    </location>
</feature>
<keyword evidence="3" id="KW-1185">Reference proteome</keyword>
<organism evidence="2 3">
    <name type="scientific">Methyloceanibacter superfactus</name>
    <dbReference type="NCBI Taxonomy" id="1774969"/>
    <lineage>
        <taxon>Bacteria</taxon>
        <taxon>Pseudomonadati</taxon>
        <taxon>Pseudomonadota</taxon>
        <taxon>Alphaproteobacteria</taxon>
        <taxon>Hyphomicrobiales</taxon>
        <taxon>Hyphomicrobiaceae</taxon>
        <taxon>Methyloceanibacter</taxon>
    </lineage>
</organism>
<dbReference type="EMBL" id="LPWF01000016">
    <property type="protein sequence ID" value="ODR99784.1"/>
    <property type="molecule type" value="Genomic_DNA"/>
</dbReference>
<dbReference type="InterPro" id="IPR029063">
    <property type="entry name" value="SAM-dependent_MTases_sf"/>
</dbReference>
<proteinExistence type="predicted"/>
<dbReference type="GO" id="GO:0008168">
    <property type="term" value="F:methyltransferase activity"/>
    <property type="evidence" value="ECO:0007669"/>
    <property type="project" value="InterPro"/>
</dbReference>
<accession>A0A1E3W1U7</accession>
<evidence type="ECO:0000259" key="1">
    <source>
        <dbReference type="Pfam" id="PF08242"/>
    </source>
</evidence>
<evidence type="ECO:0000313" key="2">
    <source>
        <dbReference type="EMBL" id="ODR99784.1"/>
    </source>
</evidence>
<name>A0A1E3W1U7_9HYPH</name>
<dbReference type="Pfam" id="PF08242">
    <property type="entry name" value="Methyltransf_12"/>
    <property type="match status" value="1"/>
</dbReference>
<comment type="caution">
    <text evidence="2">The sequence shown here is derived from an EMBL/GenBank/DDBJ whole genome shotgun (WGS) entry which is preliminary data.</text>
</comment>
<gene>
    <name evidence="2" type="ORF">AUC69_08125</name>
</gene>
<protein>
    <recommendedName>
        <fullName evidence="1">Methyltransferase type 12 domain-containing protein</fullName>
    </recommendedName>
</protein>
<dbReference type="Gene3D" id="3.40.50.150">
    <property type="entry name" value="Vaccinia Virus protein VP39"/>
    <property type="match status" value="1"/>
</dbReference>
<dbReference type="InterPro" id="IPR016584">
    <property type="entry name" value="MeTrfase_VrtF"/>
</dbReference>
<dbReference type="STRING" id="1774969.AUC69_08125"/>
<sequence length="210" mass="22927">MARAHAVYTPLALAFYDVVVHGLSNRFAWRCPTKRLLELYAANLSANHLEAGPGTGLFLDRAGIDFDRLVLLDINEHCLERAARRLVRFKPALRQANLLATLEPIAGGSFDSVGLTYVLHCLPGALGDKLVVLDHLRPLMAEGAVLFGATILGRGVPVNAPARALLDIYNAKGVFDNREDDIETLTQGLKARFDTVEIDRHGCVALFRAS</sequence>
<dbReference type="PIRSF" id="PIRSF011491">
    <property type="entry name" value="Mtase_YbcY_prd"/>
    <property type="match status" value="1"/>
</dbReference>
<reference evidence="2 3" key="1">
    <citation type="journal article" date="2016" name="Environ. Microbiol.">
        <title>New Methyloceanibacter diversity from North Sea sediments includes methanotroph containing solely the soluble methane monooxygenase.</title>
        <authorList>
            <person name="Vekeman B."/>
            <person name="Kerckhof F.M."/>
            <person name="Cremers G."/>
            <person name="de Vos P."/>
            <person name="Vandamme P."/>
            <person name="Boon N."/>
            <person name="Op den Camp H.J."/>
            <person name="Heylen K."/>
        </authorList>
    </citation>
    <scope>NUCLEOTIDE SEQUENCE [LARGE SCALE GENOMIC DNA]</scope>
    <source>
        <strain evidence="2 3">R-67175</strain>
    </source>
</reference>
<dbReference type="Proteomes" id="UP000094472">
    <property type="component" value="Unassembled WGS sequence"/>
</dbReference>
<dbReference type="AlphaFoldDB" id="A0A1E3W1U7"/>
<evidence type="ECO:0000313" key="3">
    <source>
        <dbReference type="Proteomes" id="UP000094472"/>
    </source>
</evidence>
<dbReference type="InterPro" id="IPR013217">
    <property type="entry name" value="Methyltransf_12"/>
</dbReference>